<evidence type="ECO:0000313" key="4">
    <source>
        <dbReference type="Proteomes" id="UP000194318"/>
    </source>
</evidence>
<evidence type="ECO:0000256" key="1">
    <source>
        <dbReference type="SAM" id="MobiDB-lite"/>
    </source>
</evidence>
<evidence type="ECO:0000313" key="5">
    <source>
        <dbReference type="Proteomes" id="UP000731519"/>
    </source>
</evidence>
<dbReference type="InterPro" id="IPR036291">
    <property type="entry name" value="NAD(P)-bd_dom_sf"/>
</dbReference>
<dbReference type="Proteomes" id="UP000194318">
    <property type="component" value="Unassembled WGS sequence"/>
</dbReference>
<dbReference type="Pfam" id="PF00106">
    <property type="entry name" value="adh_short"/>
    <property type="match status" value="1"/>
</dbReference>
<dbReference type="Gene3D" id="3.40.50.720">
    <property type="entry name" value="NAD(P)-binding Rossmann-like Domain"/>
    <property type="match status" value="2"/>
</dbReference>
<dbReference type="SUPFAM" id="SSF51735">
    <property type="entry name" value="NAD(P)-binding Rossmann-fold domains"/>
    <property type="match status" value="1"/>
</dbReference>
<dbReference type="EMBL" id="ASYR01000006">
    <property type="protein sequence ID" value="KAF0650787.1"/>
    <property type="molecule type" value="Genomic_DNA"/>
</dbReference>
<feature type="compositionally biased region" description="Basic and acidic residues" evidence="1">
    <location>
        <begin position="61"/>
        <end position="72"/>
    </location>
</feature>
<dbReference type="InterPro" id="IPR002347">
    <property type="entry name" value="SDR_fam"/>
</dbReference>
<dbReference type="InterPro" id="IPR051468">
    <property type="entry name" value="Fungal_SecMetab_SDRs"/>
</dbReference>
<evidence type="ECO:0000313" key="3">
    <source>
        <dbReference type="EMBL" id="OSY48861.1"/>
    </source>
</evidence>
<protein>
    <submittedName>
        <fullName evidence="3">3-ketoacyl-(Acyl-carrier-protein) reductase</fullName>
    </submittedName>
    <submittedName>
        <fullName evidence="2">Short-chain dehydrogenase</fullName>
    </submittedName>
</protein>
<dbReference type="PANTHER" id="PTHR43544">
    <property type="entry name" value="SHORT-CHAIN DEHYDROGENASE/REDUCTASE"/>
    <property type="match status" value="1"/>
</dbReference>
<keyword evidence="5" id="KW-1185">Reference proteome</keyword>
<evidence type="ECO:0000313" key="2">
    <source>
        <dbReference type="EMBL" id="KAF0650787.1"/>
    </source>
</evidence>
<dbReference type="EMBL" id="MIFZ01000343">
    <property type="protein sequence ID" value="OSY48861.1"/>
    <property type="molecule type" value="Genomic_DNA"/>
</dbReference>
<name>A0A1Y2NNQ0_STRFR</name>
<dbReference type="RefSeq" id="WP_031129128.1">
    <property type="nucleotide sequence ID" value="NZ_ASYR01000006.1"/>
</dbReference>
<accession>A0A1Y2NNQ0</accession>
<dbReference type="Proteomes" id="UP000731519">
    <property type="component" value="Unassembled WGS sequence"/>
</dbReference>
<reference evidence="3 4" key="2">
    <citation type="submission" date="2016-09" db="EMBL/GenBank/DDBJ databases">
        <title>Streptomyces fradiae DSM40063, a candidate organism with high potential of specific P450 cytochromes.</title>
        <authorList>
            <person name="Grumaz C."/>
            <person name="Vainshtein Y."/>
            <person name="Kirstahler P."/>
            <person name="Sohn K."/>
        </authorList>
    </citation>
    <scope>NUCLEOTIDE SEQUENCE [LARGE SCALE GENOMIC DNA]</scope>
    <source>
        <strain evidence="3 4">DSM 40063</strain>
    </source>
</reference>
<comment type="caution">
    <text evidence="3">The sequence shown here is derived from an EMBL/GenBank/DDBJ whole genome shotgun (WGS) entry which is preliminary data.</text>
</comment>
<organism evidence="3 4">
    <name type="scientific">Streptomyces fradiae ATCC 10745 = DSM 40063</name>
    <dbReference type="NCBI Taxonomy" id="1319510"/>
    <lineage>
        <taxon>Bacteria</taxon>
        <taxon>Bacillati</taxon>
        <taxon>Actinomycetota</taxon>
        <taxon>Actinomycetes</taxon>
        <taxon>Kitasatosporales</taxon>
        <taxon>Streptomycetaceae</taxon>
        <taxon>Streptomyces</taxon>
    </lineage>
</organism>
<dbReference type="GeneID" id="91406702"/>
<sequence length="488" mass="52467">MTVTEENQAYGPGIDPERLAVCLSVLEELDKLEVDHPDAVAVRRATAGIYRSVKQRRRQERRAAKTAHDRAVTEATATGSADRIDDETQGLLPSSSAVGEIAGILQRPRSCYTCKDRYVQVDAFYHQLCPSCAVENRARRDARTDLTGRRALLTGGRAKIGMYIALRLLRDGAHTTVTTRFPKDAVRRFKAQPDSDQWIHRLKIVGIDLRDPAQVVALADSVAAAGPLDILINNAAQTVRRSRSAYSELVAAESAPLPAGELPASEVIGTFGSGAVESVAALPSPRGGDGLTAQEVTALALVSGSASPARIAAGTAIDAGGLVPDLAPVNSWIQTVEQVDPVELLEVQLCNSTAPFILISRLRPAMAASPARRKYVVNVSAMEGVFGRGYKGAGHPHTNMAKAALNMLTRTSAQEMFESDRILMTAVDTGWITDERPHPDKMRLAEAGFHAPLDLIDGAARVYDPIVRGEAGEDLYGCFLKDYAPGKW</sequence>
<dbReference type="GO" id="GO:0016491">
    <property type="term" value="F:oxidoreductase activity"/>
    <property type="evidence" value="ECO:0007669"/>
    <property type="project" value="TreeGrafter"/>
</dbReference>
<proteinExistence type="predicted"/>
<dbReference type="AlphaFoldDB" id="A0A1Y2NNQ0"/>
<reference evidence="2 5" key="1">
    <citation type="submission" date="2013-05" db="EMBL/GenBank/DDBJ databases">
        <title>Genome Sequence of Streptomyces fradiae.</title>
        <authorList>
            <person name="Kirby R."/>
        </authorList>
    </citation>
    <scope>NUCLEOTIDE SEQUENCE [LARGE SCALE GENOMIC DNA]</scope>
    <source>
        <strain evidence="2 5">ATCC 10745</strain>
    </source>
</reference>
<feature type="region of interest" description="Disordered" evidence="1">
    <location>
        <begin position="53"/>
        <end position="85"/>
    </location>
</feature>
<dbReference type="GO" id="GO:0005737">
    <property type="term" value="C:cytoplasm"/>
    <property type="evidence" value="ECO:0007669"/>
    <property type="project" value="TreeGrafter"/>
</dbReference>
<dbReference type="PANTHER" id="PTHR43544:SF2">
    <property type="entry name" value="OXIDOREDUCTASE"/>
    <property type="match status" value="1"/>
</dbReference>
<gene>
    <name evidence="3" type="ORF">BG846_05591</name>
    <name evidence="2" type="ORF">K701_05260</name>
</gene>